<comment type="caution">
    <text evidence="1">The sequence shown here is derived from an EMBL/GenBank/DDBJ whole genome shotgun (WGS) entry which is preliminary data.</text>
</comment>
<evidence type="ECO:0000313" key="1">
    <source>
        <dbReference type="EMBL" id="KRN17765.1"/>
    </source>
</evidence>
<dbReference type="PATRIC" id="fig|1423804.4.peg.2689"/>
<dbReference type="AlphaFoldDB" id="A0A0R2EVE8"/>
<organism evidence="1 2">
    <name type="scientific">Secundilactobacillus similis DSM 23365 = JCM 2765</name>
    <dbReference type="NCBI Taxonomy" id="1423804"/>
    <lineage>
        <taxon>Bacteria</taxon>
        <taxon>Bacillati</taxon>
        <taxon>Bacillota</taxon>
        <taxon>Bacilli</taxon>
        <taxon>Lactobacillales</taxon>
        <taxon>Lactobacillaceae</taxon>
        <taxon>Secundilactobacillus</taxon>
    </lineage>
</organism>
<proteinExistence type="predicted"/>
<sequence length="739" mass="80058">MQVSKELYFTDGNNEVKYLDTTASFNLAITQDGSAFDLTNATAIDVKVANDTGYVFDKSIDMATIKQPLAGLITMPVDTEVMNALVPDDYTIEVWVTLSSLVTPGSQEGLTDDGSTTNTTTSSTATTTYNAIFPSDDPQGFTITENVMSDSGDVIPVMSLDTFQQEFDQLKTDLTNKVATLQGPKGDKGDKGDTGTVDNTGLISAPAFQSLQTATTELQQNALMINPANDFNKASLLFEVAGRWPVGGAVAQSMQCDIKTGIIYAAEQTDDAGSQRIVKYNPDTKAIIQERALNLDAVVWFEGNSLYHDAVTGDVMFVLPYDLLGNWFIYNFDTDTKGTPFRMVGQTIYCIDDTGKYFVTINSKDMPGVNGYITGFNVFDLTSVISGVPKLVNYIPVKDGIVRGNNKIQGFQMVGDSIYIGRGTYNQRFRTTVIDNTGAVTADYVWDQNDIKKIIGFPDDGQVFTCESEGMSYNIVNGKAVPVIVDIGRRGSGVYYAMINLNDTNGVKIRYTSGVSVAGMTRMDVSGINRGLAFNLGSTAQDPSILDCLKNVHEYGSYNFTVAQGNTGLAPEMGSVSGIAIVREMDGYNLNKMMVIAVDYNNCTWTNYFDKGTWMQWSKQLNYVPLWIGSSKMNQPVTLNKPASGYKRYAAIYQTSNGNGMFAVGDGKTIIINCFNNGNGAAAATTFYEAQLIFPTITTARLSVNGANSLAVPNGASNGTPTMSTSPGDITIKEIWGMM</sequence>
<gene>
    <name evidence="1" type="ORF">FD14_GL002486</name>
</gene>
<dbReference type="EMBL" id="AYZM01000171">
    <property type="protein sequence ID" value="KRN17765.1"/>
    <property type="molecule type" value="Genomic_DNA"/>
</dbReference>
<keyword evidence="2" id="KW-1185">Reference proteome</keyword>
<evidence type="ECO:0008006" key="3">
    <source>
        <dbReference type="Google" id="ProtNLM"/>
    </source>
</evidence>
<dbReference type="STRING" id="1423804.FD14_GL002486"/>
<dbReference type="Proteomes" id="UP000051442">
    <property type="component" value="Unassembled WGS sequence"/>
</dbReference>
<evidence type="ECO:0000313" key="2">
    <source>
        <dbReference type="Proteomes" id="UP000051442"/>
    </source>
</evidence>
<name>A0A0R2EVE8_9LACO</name>
<protein>
    <recommendedName>
        <fullName evidence="3">BppU N-terminal domain-containing protein</fullName>
    </recommendedName>
</protein>
<reference evidence="1 2" key="1">
    <citation type="journal article" date="2015" name="Genome Announc.">
        <title>Expanding the biotechnology potential of lactobacilli through comparative genomics of 213 strains and associated genera.</title>
        <authorList>
            <person name="Sun Z."/>
            <person name="Harris H.M."/>
            <person name="McCann A."/>
            <person name="Guo C."/>
            <person name="Argimon S."/>
            <person name="Zhang W."/>
            <person name="Yang X."/>
            <person name="Jeffery I.B."/>
            <person name="Cooney J.C."/>
            <person name="Kagawa T.F."/>
            <person name="Liu W."/>
            <person name="Song Y."/>
            <person name="Salvetti E."/>
            <person name="Wrobel A."/>
            <person name="Rasinkangas P."/>
            <person name="Parkhill J."/>
            <person name="Rea M.C."/>
            <person name="O'Sullivan O."/>
            <person name="Ritari J."/>
            <person name="Douillard F.P."/>
            <person name="Paul Ross R."/>
            <person name="Yang R."/>
            <person name="Briner A.E."/>
            <person name="Felis G.E."/>
            <person name="de Vos W.M."/>
            <person name="Barrangou R."/>
            <person name="Klaenhammer T.R."/>
            <person name="Caufield P.W."/>
            <person name="Cui Y."/>
            <person name="Zhang H."/>
            <person name="O'Toole P.W."/>
        </authorList>
    </citation>
    <scope>NUCLEOTIDE SEQUENCE [LARGE SCALE GENOMIC DNA]</scope>
    <source>
        <strain evidence="1 2">DSM 23365</strain>
    </source>
</reference>
<accession>A0A0R2EVE8</accession>